<evidence type="ECO:0000256" key="1">
    <source>
        <dbReference type="SAM" id="MobiDB-lite"/>
    </source>
</evidence>
<feature type="compositionally biased region" description="Basic and acidic residues" evidence="1">
    <location>
        <begin position="1"/>
        <end position="38"/>
    </location>
</feature>
<feature type="region of interest" description="Disordered" evidence="1">
    <location>
        <begin position="118"/>
        <end position="151"/>
    </location>
</feature>
<evidence type="ECO:0000313" key="4">
    <source>
        <dbReference type="Proteomes" id="UP001321018"/>
    </source>
</evidence>
<gene>
    <name evidence="3" type="ORF">OB960_21405</name>
</gene>
<feature type="domain" description="DUF7119" evidence="2">
    <location>
        <begin position="63"/>
        <end position="120"/>
    </location>
</feature>
<evidence type="ECO:0000259" key="2">
    <source>
        <dbReference type="Pfam" id="PF23433"/>
    </source>
</evidence>
<dbReference type="RefSeq" id="WP_338005755.1">
    <property type="nucleotide sequence ID" value="NZ_JAOPKA010000019.1"/>
</dbReference>
<name>A0AAP3E3Z5_9EURY</name>
<dbReference type="Pfam" id="PF23433">
    <property type="entry name" value="DUF7119"/>
    <property type="match status" value="2"/>
</dbReference>
<protein>
    <recommendedName>
        <fullName evidence="2">DUF7119 domain-containing protein</fullName>
    </recommendedName>
</protein>
<comment type="caution">
    <text evidence="3">The sequence shown here is derived from an EMBL/GenBank/DDBJ whole genome shotgun (WGS) entry which is preliminary data.</text>
</comment>
<feature type="region of interest" description="Disordered" evidence="1">
    <location>
        <begin position="1"/>
        <end position="69"/>
    </location>
</feature>
<proteinExistence type="predicted"/>
<dbReference type="Proteomes" id="UP001321018">
    <property type="component" value="Unassembled WGS sequence"/>
</dbReference>
<dbReference type="AlphaFoldDB" id="A0AAP3E3Z5"/>
<dbReference type="Gene3D" id="1.10.10.2830">
    <property type="match status" value="1"/>
</dbReference>
<dbReference type="InterPro" id="IPR055543">
    <property type="entry name" value="DUF7119"/>
</dbReference>
<organism evidence="3 4">
    <name type="scientific">Natronoglomus mannanivorans</name>
    <dbReference type="NCBI Taxonomy" id="2979990"/>
    <lineage>
        <taxon>Archaea</taxon>
        <taxon>Methanobacteriati</taxon>
        <taxon>Methanobacteriota</taxon>
        <taxon>Stenosarchaea group</taxon>
        <taxon>Halobacteria</taxon>
        <taxon>Halobacteriales</taxon>
        <taxon>Natrialbaceae</taxon>
        <taxon>Natronoglomus</taxon>
    </lineage>
</organism>
<feature type="domain" description="DUF7119" evidence="2">
    <location>
        <begin position="149"/>
        <end position="239"/>
    </location>
</feature>
<dbReference type="EMBL" id="JAOPKA010000019">
    <property type="protein sequence ID" value="MCU4743945.1"/>
    <property type="molecule type" value="Genomic_DNA"/>
</dbReference>
<evidence type="ECO:0000313" key="3">
    <source>
        <dbReference type="EMBL" id="MCU4743945.1"/>
    </source>
</evidence>
<reference evidence="3" key="1">
    <citation type="submission" date="2022-09" db="EMBL/GenBank/DDBJ databases">
        <title>Enrichment on poylsaccharides allowed isolation of novel metabolic and taxonomic groups of Haloarchaea.</title>
        <authorList>
            <person name="Sorokin D.Y."/>
            <person name="Elcheninov A.G."/>
            <person name="Khizhniak T.V."/>
            <person name="Kolganova T.V."/>
            <person name="Kublanov I.V."/>
        </authorList>
    </citation>
    <scope>NUCLEOTIDE SEQUENCE</scope>
    <source>
        <strain evidence="3">AArc-xg1-1</strain>
    </source>
</reference>
<dbReference type="SUPFAM" id="SSF109709">
    <property type="entry name" value="KorB DNA-binding domain-like"/>
    <property type="match status" value="1"/>
</dbReference>
<feature type="compositionally biased region" description="Low complexity" evidence="1">
    <location>
        <begin position="139"/>
        <end position="150"/>
    </location>
</feature>
<sequence length="280" mass="30183">MTDDRPDDRSRPRRDREPNHGRERERERERSIPTDRESPVGAPVIRGDESVTGTHARDAVQFDPDDPDSLQEAAETVYQFATGTAGSEDNLYMLRGAAACAALVRGEGSYKAAAERASVSNTGVSSEAAARTGDDAGTETDTGTDTGTGADTEHEAVSVSFIRKWARVHDLPQSVRRQVALGHIAPTAAKHIARVGGEARLLLAWATLDGDLTVREVRHVASAVNDGMAIDRALDDQGVTLGRLELTLPPTIYRDLRRQASNESTSPDTLVAEALDAYLE</sequence>
<accession>A0AAP3E3Z5</accession>